<reference evidence="5 6" key="1">
    <citation type="submission" date="2024-10" db="EMBL/GenBank/DDBJ databases">
        <title>The Natural Products Discovery Center: Release of the First 8490 Sequenced Strains for Exploring Actinobacteria Biosynthetic Diversity.</title>
        <authorList>
            <person name="Kalkreuter E."/>
            <person name="Kautsar S.A."/>
            <person name="Yang D."/>
            <person name="Bader C.D."/>
            <person name="Teijaro C.N."/>
            <person name="Fluegel L."/>
            <person name="Davis C.M."/>
            <person name="Simpson J.R."/>
            <person name="Lauterbach L."/>
            <person name="Steele A.D."/>
            <person name="Gui C."/>
            <person name="Meng S."/>
            <person name="Li G."/>
            <person name="Viehrig K."/>
            <person name="Ye F."/>
            <person name="Su P."/>
            <person name="Kiefer A.F."/>
            <person name="Nichols A."/>
            <person name="Cepeda A.J."/>
            <person name="Yan W."/>
            <person name="Fan B."/>
            <person name="Jiang Y."/>
            <person name="Adhikari A."/>
            <person name="Zheng C.-J."/>
            <person name="Schuster L."/>
            <person name="Cowan T.M."/>
            <person name="Smanski M.J."/>
            <person name="Chevrette M.G."/>
            <person name="De Carvalho L.P.S."/>
            <person name="Shen B."/>
        </authorList>
    </citation>
    <scope>NUCLEOTIDE SEQUENCE [LARGE SCALE GENOMIC DNA]</scope>
    <source>
        <strain evidence="5 6">NPDC019275</strain>
    </source>
</reference>
<protein>
    <submittedName>
        <fullName evidence="5">MlaD family protein</fullName>
    </submittedName>
</protein>
<organism evidence="5 6">
    <name type="scientific">Nocardia xishanensis</name>
    <dbReference type="NCBI Taxonomy" id="238964"/>
    <lineage>
        <taxon>Bacteria</taxon>
        <taxon>Bacillati</taxon>
        <taxon>Actinomycetota</taxon>
        <taxon>Actinomycetes</taxon>
        <taxon>Mycobacteriales</taxon>
        <taxon>Nocardiaceae</taxon>
        <taxon>Nocardia</taxon>
    </lineage>
</organism>
<dbReference type="InterPro" id="IPR052336">
    <property type="entry name" value="MlaD_Phospholipid_Transporter"/>
</dbReference>
<evidence type="ECO:0000313" key="6">
    <source>
        <dbReference type="Proteomes" id="UP001611415"/>
    </source>
</evidence>
<dbReference type="InterPro" id="IPR024516">
    <property type="entry name" value="Mce_C"/>
</dbReference>
<feature type="region of interest" description="Disordered" evidence="1">
    <location>
        <begin position="349"/>
        <end position="368"/>
    </location>
</feature>
<dbReference type="EMBL" id="JBIRYO010000030">
    <property type="protein sequence ID" value="MFI2477905.1"/>
    <property type="molecule type" value="Genomic_DNA"/>
</dbReference>
<proteinExistence type="predicted"/>
<feature type="transmembrane region" description="Helical" evidence="2">
    <location>
        <begin position="12"/>
        <end position="33"/>
    </location>
</feature>
<comment type="caution">
    <text evidence="5">The sequence shown here is derived from an EMBL/GenBank/DDBJ whole genome shotgun (WGS) entry which is preliminary data.</text>
</comment>
<sequence>MMIDQSGRGLRPAWLGVIGVGFAAVISTVVYLLGLRYTGAFDDAVEVTAVMTSTGDGLPERADVKFRGMLVGSVAEVAIAAKGERQNVRLDLKHGVAPSIPESVTARVVPANIFGVTAIELVDNGAAPRGLRQGAFIRQDTSAATTQLQTTLTTLRTVLDSIQPAKLGRVLGTLADALDPAARAPGSTIERLDEWTTRVRATPGIGELLGDLGAAAAAVNESAPELAEVLGESVTAARTITERRAGVIALLTSAGGAVDATNGLFAANPDAGKELVTGLDETFGALAADPDAIAVTAANLEDALGRLATVFDWGPSKQMNWAVDVTFTPFEQYTARDCPHYGTLPGPRCGTASVPDEPAPQNFPPNLLPRRLEAAPLPALSLPIPSVPQVVPPLPQLPELPLPALPIPGLPRLPALPPIPGLPALPGPQANQPAASVGPVRGVAAIAALTGATPSAAQWLLLAPVLADGAITVSTHPIPERER</sequence>
<evidence type="ECO:0000256" key="1">
    <source>
        <dbReference type="SAM" id="MobiDB-lite"/>
    </source>
</evidence>
<dbReference type="PANTHER" id="PTHR33371:SF19">
    <property type="entry name" value="MCE-FAMILY PROTEIN MCE4A"/>
    <property type="match status" value="1"/>
</dbReference>
<evidence type="ECO:0000259" key="4">
    <source>
        <dbReference type="Pfam" id="PF11887"/>
    </source>
</evidence>
<dbReference type="Proteomes" id="UP001611415">
    <property type="component" value="Unassembled WGS sequence"/>
</dbReference>
<dbReference type="Pfam" id="PF11887">
    <property type="entry name" value="Mce4_CUP1"/>
    <property type="match status" value="1"/>
</dbReference>
<keyword evidence="2" id="KW-0812">Transmembrane</keyword>
<evidence type="ECO:0000259" key="3">
    <source>
        <dbReference type="Pfam" id="PF02470"/>
    </source>
</evidence>
<gene>
    <name evidence="5" type="ORF">ACH49W_31470</name>
</gene>
<keyword evidence="2" id="KW-1133">Transmembrane helix</keyword>
<feature type="compositionally biased region" description="Pro residues" evidence="1">
    <location>
        <begin position="357"/>
        <end position="367"/>
    </location>
</feature>
<feature type="domain" description="Mce/MlaD" evidence="3">
    <location>
        <begin position="46"/>
        <end position="122"/>
    </location>
</feature>
<keyword evidence="2" id="KW-0472">Membrane</keyword>
<dbReference type="InterPro" id="IPR003399">
    <property type="entry name" value="Mce/MlaD"/>
</dbReference>
<dbReference type="PANTHER" id="PTHR33371">
    <property type="entry name" value="INTERMEMBRANE PHOSPHOLIPID TRANSPORT SYSTEM BINDING PROTEIN MLAD-RELATED"/>
    <property type="match status" value="1"/>
</dbReference>
<name>A0ABW7X9U4_9NOCA</name>
<dbReference type="RefSeq" id="WP_397095323.1">
    <property type="nucleotide sequence ID" value="NZ_JBIRYO010000030.1"/>
</dbReference>
<evidence type="ECO:0000313" key="5">
    <source>
        <dbReference type="EMBL" id="MFI2477905.1"/>
    </source>
</evidence>
<evidence type="ECO:0000256" key="2">
    <source>
        <dbReference type="SAM" id="Phobius"/>
    </source>
</evidence>
<keyword evidence="6" id="KW-1185">Reference proteome</keyword>
<feature type="domain" description="Mammalian cell entry C-terminal" evidence="4">
    <location>
        <begin position="128"/>
        <end position="319"/>
    </location>
</feature>
<dbReference type="Pfam" id="PF02470">
    <property type="entry name" value="MlaD"/>
    <property type="match status" value="1"/>
</dbReference>
<accession>A0ABW7X9U4</accession>